<feature type="domain" description="Svf1-like N-terminal" evidence="12">
    <location>
        <begin position="51"/>
        <end position="222"/>
    </location>
</feature>
<sequence length="936" mass="102818">MFSSLFSTAPPVDPTAPNFHPVSSKFKDAELFGELASKDTEVLCQSSGFVTETQIFYTIANDGTMIMCQLIHSSVGMWYPTIQFACKIYNPNTKEKTWKSINVNNFVCPPPGLDKRSTKADEFSFTYKSTPGSDYPESYTIRANPTPDLQITLEASRPTDIPGYKVGKGDQGGYSYFGPDPKNAEGYVIHRFWPRYKATGLVVLNGKATSIEGPGMFVHAIQGMRPNLVAASWNFAHFQSDESGGVSAIQMEFTTTDAYGLKGAGSGGVSVNVGSLVYKGKLVAVTAETKGPNVTAGDEFRLKSRATHLSPIHDPETSYKKPSQVLFEWTGPSVQPDAPGTYRALLTADLGEDKGLIEKVDVLAEIPYVLKMAVNYVAGTKPYIYQWLNPATLEPSTTRPPSSLEVPATPAASSTLDKEVNTIGVALLSKIRVSFVAAEERSAVASGVVKGSVTSTALEVIRTAARIVLTFVPIILLKNHGQRRYLRHVEFLGKPASEEKKAKVLKSIRTRTIVFHILLSIPAFLFWATIVASMERTPITGRWRLIILSPEEEEEIATTLAGPGWYNAVSEILAQEGPVRLIPTNDWRYVWVRDTLRQLEDTIPILVRERELCPEWLASSPQDRPLPPPAEYPLRPRPRASEYLRSFCEAMSERHHPPVAHTVPGPPYNVLLVEKPDALNAFSYGFGPNGGGGIVVYSGFLDDIFSRIPQEYPKSSQPQSWWSSIFGSVFSSTSSPRPVPTKEQTAELAILLAHELSHLILSHHLETLSSGTVIVPGTISVFSDILRVLIFPITMVFGPFVNDAIAQLGKIGSGELVKVGDYCTSMKQEIEADVVSARLLAHAGFDARDAISFWEQRAFSVTECAHAEPMEPNYSGEKLSKSEGLARRIMGSAHPVNEVRVDKLKSELVRWETERRAALLRLKNKPQESSVSLLGA</sequence>
<evidence type="ECO:0000256" key="6">
    <source>
        <dbReference type="ARBA" id="ARBA00022723"/>
    </source>
</evidence>
<keyword evidence="5" id="KW-0645">Protease</keyword>
<evidence type="ECO:0000259" key="13">
    <source>
        <dbReference type="Pfam" id="PF17187"/>
    </source>
</evidence>
<evidence type="ECO:0000313" key="15">
    <source>
        <dbReference type="Proteomes" id="UP001437256"/>
    </source>
</evidence>
<feature type="transmembrane region" description="Helical" evidence="10">
    <location>
        <begin position="513"/>
        <end position="534"/>
    </location>
</feature>
<name>A0ABR2ZL65_9AGAR</name>
<evidence type="ECO:0000256" key="3">
    <source>
        <dbReference type="ARBA" id="ARBA00009069"/>
    </source>
</evidence>
<evidence type="ECO:0008006" key="16">
    <source>
        <dbReference type="Google" id="ProtNLM"/>
    </source>
</evidence>
<keyword evidence="6" id="KW-0479">Metal-binding</keyword>
<keyword evidence="10" id="KW-0472">Membrane</keyword>
<dbReference type="EMBL" id="JBBXMP010000119">
    <property type="protein sequence ID" value="KAL0061912.1"/>
    <property type="molecule type" value="Genomic_DNA"/>
</dbReference>
<keyword evidence="10" id="KW-1133">Transmembrane helix</keyword>
<evidence type="ECO:0000256" key="1">
    <source>
        <dbReference type="ARBA" id="ARBA00001947"/>
    </source>
</evidence>
<comment type="subcellular location">
    <subcellularLocation>
        <location evidence="2">Cytoplasm</location>
    </subcellularLocation>
</comment>
<keyword evidence="9" id="KW-0482">Metalloprotease</keyword>
<dbReference type="Pfam" id="PF08622">
    <property type="entry name" value="Svf1"/>
    <property type="match status" value="1"/>
</dbReference>
<dbReference type="SUPFAM" id="SSF159245">
    <property type="entry name" value="AttH-like"/>
    <property type="match status" value="1"/>
</dbReference>
<dbReference type="InterPro" id="IPR033394">
    <property type="entry name" value="Svf1-like_C"/>
</dbReference>
<evidence type="ECO:0000256" key="10">
    <source>
        <dbReference type="SAM" id="Phobius"/>
    </source>
</evidence>
<feature type="domain" description="Svf1-like C-terminal" evidence="13">
    <location>
        <begin position="224"/>
        <end position="394"/>
    </location>
</feature>
<feature type="domain" description="Peptidase M48" evidence="11">
    <location>
        <begin position="661"/>
        <end position="906"/>
    </location>
</feature>
<evidence type="ECO:0000259" key="11">
    <source>
        <dbReference type="Pfam" id="PF01435"/>
    </source>
</evidence>
<dbReference type="Proteomes" id="UP001437256">
    <property type="component" value="Unassembled WGS sequence"/>
</dbReference>
<keyword evidence="4" id="KW-0963">Cytoplasm</keyword>
<protein>
    <recommendedName>
        <fullName evidence="16">Peptidase M48 domain-containing protein</fullName>
    </recommendedName>
</protein>
<evidence type="ECO:0000256" key="9">
    <source>
        <dbReference type="ARBA" id="ARBA00023049"/>
    </source>
</evidence>
<keyword evidence="10" id="KW-0812">Transmembrane</keyword>
<keyword evidence="8" id="KW-0862">Zinc</keyword>
<evidence type="ECO:0000256" key="5">
    <source>
        <dbReference type="ARBA" id="ARBA00022670"/>
    </source>
</evidence>
<evidence type="ECO:0000256" key="7">
    <source>
        <dbReference type="ARBA" id="ARBA00022801"/>
    </source>
</evidence>
<dbReference type="InterPro" id="IPR001915">
    <property type="entry name" value="Peptidase_M48"/>
</dbReference>
<dbReference type="InterPro" id="IPR013931">
    <property type="entry name" value="Svf1-like_N"/>
</dbReference>
<accession>A0ABR2ZL65</accession>
<evidence type="ECO:0000256" key="2">
    <source>
        <dbReference type="ARBA" id="ARBA00004496"/>
    </source>
</evidence>
<organism evidence="14 15">
    <name type="scientific">Marasmius tenuissimus</name>
    <dbReference type="NCBI Taxonomy" id="585030"/>
    <lineage>
        <taxon>Eukaryota</taxon>
        <taxon>Fungi</taxon>
        <taxon>Dikarya</taxon>
        <taxon>Basidiomycota</taxon>
        <taxon>Agaricomycotina</taxon>
        <taxon>Agaricomycetes</taxon>
        <taxon>Agaricomycetidae</taxon>
        <taxon>Agaricales</taxon>
        <taxon>Marasmiineae</taxon>
        <taxon>Marasmiaceae</taxon>
        <taxon>Marasmius</taxon>
    </lineage>
</organism>
<gene>
    <name evidence="14" type="ORF">AAF712_011196</name>
</gene>
<proteinExistence type="inferred from homology"/>
<evidence type="ECO:0000256" key="8">
    <source>
        <dbReference type="ARBA" id="ARBA00022833"/>
    </source>
</evidence>
<evidence type="ECO:0000256" key="4">
    <source>
        <dbReference type="ARBA" id="ARBA00022490"/>
    </source>
</evidence>
<keyword evidence="15" id="KW-1185">Reference proteome</keyword>
<dbReference type="PANTHER" id="PTHR47107:SF1">
    <property type="entry name" value="CERAMIDE-BINDING PROTEIN SVF1-RELATED"/>
    <property type="match status" value="1"/>
</dbReference>
<dbReference type="Pfam" id="PF01435">
    <property type="entry name" value="Peptidase_M48"/>
    <property type="match status" value="1"/>
</dbReference>
<reference evidence="14 15" key="1">
    <citation type="submission" date="2024-05" db="EMBL/GenBank/DDBJ databases">
        <title>A draft genome resource for the thread blight pathogen Marasmius tenuissimus strain MS-2.</title>
        <authorList>
            <person name="Yulfo-Soto G.E."/>
            <person name="Baruah I.K."/>
            <person name="Amoako-Attah I."/>
            <person name="Bukari Y."/>
            <person name="Meinhardt L.W."/>
            <person name="Bailey B.A."/>
            <person name="Cohen S.P."/>
        </authorList>
    </citation>
    <scope>NUCLEOTIDE SEQUENCE [LARGE SCALE GENOMIC DNA]</scope>
    <source>
        <strain evidence="14 15">MS-2</strain>
    </source>
</reference>
<dbReference type="PANTHER" id="PTHR47107">
    <property type="entry name" value="SVF1-LIKE PROTEIN YDR222W-RELATED"/>
    <property type="match status" value="1"/>
</dbReference>
<comment type="caution">
    <text evidence="14">The sequence shown here is derived from an EMBL/GenBank/DDBJ whole genome shotgun (WGS) entry which is preliminary data.</text>
</comment>
<keyword evidence="7" id="KW-0378">Hydrolase</keyword>
<feature type="transmembrane region" description="Helical" evidence="10">
    <location>
        <begin position="460"/>
        <end position="477"/>
    </location>
</feature>
<evidence type="ECO:0000259" key="12">
    <source>
        <dbReference type="Pfam" id="PF08622"/>
    </source>
</evidence>
<evidence type="ECO:0000313" key="14">
    <source>
        <dbReference type="EMBL" id="KAL0061912.1"/>
    </source>
</evidence>
<comment type="similarity">
    <text evidence="3">Belongs to the SVF1 family.</text>
</comment>
<dbReference type="InterPro" id="IPR051385">
    <property type="entry name" value="Ceramide-binding_SVF1"/>
</dbReference>
<comment type="cofactor">
    <cofactor evidence="1">
        <name>Zn(2+)</name>
        <dbReference type="ChEBI" id="CHEBI:29105"/>
    </cofactor>
</comment>
<dbReference type="Pfam" id="PF17187">
    <property type="entry name" value="Svf1_C"/>
    <property type="match status" value="1"/>
</dbReference>